<dbReference type="GO" id="GO:0008270">
    <property type="term" value="F:zinc ion binding"/>
    <property type="evidence" value="ECO:0007669"/>
    <property type="project" value="UniProtKB-UniRule"/>
</dbReference>
<dbReference type="Proteomes" id="UP000298416">
    <property type="component" value="Unassembled WGS sequence"/>
</dbReference>
<keyword evidence="1" id="KW-0479">Metal-binding</keyword>
<comment type="similarity">
    <text evidence="1">Belongs to the FHY3/FAR1 family.</text>
</comment>
<keyword evidence="3" id="KW-1185">Reference proteome</keyword>
<reference evidence="2" key="2">
    <citation type="submission" date="2020-08" db="EMBL/GenBank/DDBJ databases">
        <title>Plant Genome Project.</title>
        <authorList>
            <person name="Zhang R.-G."/>
        </authorList>
    </citation>
    <scope>NUCLEOTIDE SEQUENCE</scope>
    <source>
        <strain evidence="2">Huo1</strain>
        <tissue evidence="2">Leaf</tissue>
    </source>
</reference>
<organism evidence="2">
    <name type="scientific">Salvia splendens</name>
    <name type="common">Scarlet sage</name>
    <dbReference type="NCBI Taxonomy" id="180675"/>
    <lineage>
        <taxon>Eukaryota</taxon>
        <taxon>Viridiplantae</taxon>
        <taxon>Streptophyta</taxon>
        <taxon>Embryophyta</taxon>
        <taxon>Tracheophyta</taxon>
        <taxon>Spermatophyta</taxon>
        <taxon>Magnoliopsida</taxon>
        <taxon>eudicotyledons</taxon>
        <taxon>Gunneridae</taxon>
        <taxon>Pentapetalae</taxon>
        <taxon>asterids</taxon>
        <taxon>lamiids</taxon>
        <taxon>Lamiales</taxon>
        <taxon>Lamiaceae</taxon>
        <taxon>Nepetoideae</taxon>
        <taxon>Mentheae</taxon>
        <taxon>Salviinae</taxon>
        <taxon>Salvia</taxon>
        <taxon>Salvia subgen. Calosphace</taxon>
        <taxon>core Calosphace</taxon>
    </lineage>
</organism>
<keyword evidence="1" id="KW-0539">Nucleus</keyword>
<accession>A0A8X8XMH1</accession>
<comment type="function">
    <text evidence="1">Putative transcription activator involved in regulating light control of development.</text>
</comment>
<dbReference type="GO" id="GO:0006355">
    <property type="term" value="P:regulation of DNA-templated transcription"/>
    <property type="evidence" value="ECO:0007669"/>
    <property type="project" value="UniProtKB-UniRule"/>
</dbReference>
<comment type="caution">
    <text evidence="2">The sequence shown here is derived from an EMBL/GenBank/DDBJ whole genome shotgun (WGS) entry which is preliminary data.</text>
</comment>
<reference evidence="2" key="1">
    <citation type="submission" date="2018-01" db="EMBL/GenBank/DDBJ databases">
        <authorList>
            <person name="Mao J.F."/>
        </authorList>
    </citation>
    <scope>NUCLEOTIDE SEQUENCE</scope>
    <source>
        <strain evidence="2">Huo1</strain>
        <tissue evidence="2">Leaf</tissue>
    </source>
</reference>
<gene>
    <name evidence="2" type="ORF">SASPL_122159</name>
</gene>
<dbReference type="PANTHER" id="PTHR31669:SF302">
    <property type="entry name" value="PROTEIN FAR1-RELATED SEQUENCE"/>
    <property type="match status" value="1"/>
</dbReference>
<dbReference type="GO" id="GO:0005634">
    <property type="term" value="C:nucleus"/>
    <property type="evidence" value="ECO:0007669"/>
    <property type="project" value="UniProtKB-SubCell"/>
</dbReference>
<dbReference type="InterPro" id="IPR031052">
    <property type="entry name" value="FHY3/FAR1"/>
</dbReference>
<keyword evidence="1" id="KW-0862">Zinc</keyword>
<dbReference type="PANTHER" id="PTHR31669">
    <property type="entry name" value="PROTEIN FAR1-RELATED SEQUENCE 10-RELATED"/>
    <property type="match status" value="1"/>
</dbReference>
<comment type="subcellular location">
    <subcellularLocation>
        <location evidence="1">Nucleus</location>
    </subcellularLocation>
</comment>
<name>A0A8X8XMH1_SALSN</name>
<evidence type="ECO:0000313" key="2">
    <source>
        <dbReference type="EMBL" id="KAG6414785.1"/>
    </source>
</evidence>
<sequence length="157" mass="18154">MRENQADDDFECTRGVPRVGVDCGILRQAAQVYTLKIFKKFQAKYFQGLSWHVTSSKHDSGVYTYTLRKESGHAEHSRWTKSARREVHHDDGGSCSLDLTMSKTYHLNELMRQFFDVMSSSVNDIETVKIAKRKLHELDVEIRNYASSVSKSEKYKL</sequence>
<dbReference type="EMBL" id="PNBA02000008">
    <property type="protein sequence ID" value="KAG6414785.1"/>
    <property type="molecule type" value="Genomic_DNA"/>
</dbReference>
<proteinExistence type="inferred from homology"/>
<protein>
    <recommendedName>
        <fullName evidence="1">Protein FAR1-RELATED SEQUENCE</fullName>
    </recommendedName>
</protein>
<keyword evidence="1" id="KW-0863">Zinc-finger</keyword>
<dbReference type="AlphaFoldDB" id="A0A8X8XMH1"/>
<evidence type="ECO:0000256" key="1">
    <source>
        <dbReference type="RuleBase" id="RU367018"/>
    </source>
</evidence>
<evidence type="ECO:0000313" key="3">
    <source>
        <dbReference type="Proteomes" id="UP000298416"/>
    </source>
</evidence>